<dbReference type="AlphaFoldDB" id="A0A5N4AWS7"/>
<evidence type="ECO:0000256" key="8">
    <source>
        <dbReference type="ARBA" id="ARBA00024195"/>
    </source>
</evidence>
<dbReference type="PRINTS" id="PR00722">
    <property type="entry name" value="CHYMOTRYPSIN"/>
</dbReference>
<evidence type="ECO:0000313" key="13">
    <source>
        <dbReference type="EMBL" id="KAB0801695.1"/>
    </source>
</evidence>
<evidence type="ECO:0000256" key="9">
    <source>
        <dbReference type="RuleBase" id="RU363034"/>
    </source>
</evidence>
<evidence type="ECO:0000256" key="2">
    <source>
        <dbReference type="ARBA" id="ARBA00022525"/>
    </source>
</evidence>
<keyword evidence="14" id="KW-1185">Reference proteome</keyword>
<comment type="caution">
    <text evidence="12">The sequence shown here is derived from an EMBL/GenBank/DDBJ whole genome shotgun (WGS) entry which is preliminary data.</text>
</comment>
<dbReference type="Proteomes" id="UP000327044">
    <property type="component" value="Unassembled WGS sequence"/>
</dbReference>
<evidence type="ECO:0000256" key="4">
    <source>
        <dbReference type="ARBA" id="ARBA00022729"/>
    </source>
</evidence>
<dbReference type="FunCoup" id="A0A5N4AWS7">
    <property type="interactions" value="10"/>
</dbReference>
<feature type="domain" description="Clip" evidence="11">
    <location>
        <begin position="20"/>
        <end position="65"/>
    </location>
</feature>
<evidence type="ECO:0000256" key="5">
    <source>
        <dbReference type="ARBA" id="ARBA00022801"/>
    </source>
</evidence>
<dbReference type="OrthoDB" id="6339452at2759"/>
<dbReference type="GO" id="GO:0004252">
    <property type="term" value="F:serine-type endopeptidase activity"/>
    <property type="evidence" value="ECO:0007669"/>
    <property type="project" value="InterPro"/>
</dbReference>
<dbReference type="EMBL" id="VVIM01000002">
    <property type="protein sequence ID" value="KAB0801695.1"/>
    <property type="molecule type" value="Genomic_DNA"/>
</dbReference>
<evidence type="ECO:0000256" key="6">
    <source>
        <dbReference type="ARBA" id="ARBA00022825"/>
    </source>
</evidence>
<dbReference type="InterPro" id="IPR001314">
    <property type="entry name" value="Peptidase_S1A"/>
</dbReference>
<dbReference type="FunFam" id="2.40.10.10:FF:000047">
    <property type="entry name" value="Trypsin eta"/>
    <property type="match status" value="1"/>
</dbReference>
<dbReference type="InterPro" id="IPR033116">
    <property type="entry name" value="TRYPSIN_SER"/>
</dbReference>
<dbReference type="PROSITE" id="PS00135">
    <property type="entry name" value="TRYPSIN_SER"/>
    <property type="match status" value="1"/>
</dbReference>
<keyword evidence="6 9" id="KW-0720">Serine protease</keyword>
<sequence length="376" mass="41289">MNVFSSQTIYLVFCGIAGDRCTLQSSNSKGVCRVLSLCIPAREKLKKGISPDLCGFKGVFPVVCCEEVSTTSNPESRIATEPAYEGYGATSRKKCWEYQKYVYEKELVNYSEVTSDTCALVAIPNIVGGTEALTREFPHMALIGFDNKGKPSWECGGSLISDEFVLTAAHCMYQSSLGEPKYVRLGDVKLFSNSGDENVQDFTISQLIRHPDFKPPSNYHDIGLVKLNRKVNLNSYARPACLHTNFEIPVKKAVAAGWGKVGFTDGGSDDLLKVTLEFFTHAECNRTYRANIGMRLRKGIDDSSQVCTGHHELSRDTCQGDSGGPLLIINSDPNVRCMYSIVGITSFGRGCGAIGIPGVYTRVSNYVGWIEQNVWS</sequence>
<dbReference type="GO" id="GO:0005576">
    <property type="term" value="C:extracellular region"/>
    <property type="evidence" value="ECO:0007669"/>
    <property type="project" value="UniProtKB-SubCell"/>
</dbReference>
<dbReference type="PANTHER" id="PTHR24258">
    <property type="entry name" value="SERINE PROTEASE-RELATED"/>
    <property type="match status" value="1"/>
</dbReference>
<dbReference type="Gene3D" id="2.40.10.10">
    <property type="entry name" value="Trypsin-like serine proteases"/>
    <property type="match status" value="1"/>
</dbReference>
<keyword evidence="5 9" id="KW-0378">Hydrolase</keyword>
<evidence type="ECO:0000313" key="14">
    <source>
        <dbReference type="Proteomes" id="UP000327044"/>
    </source>
</evidence>
<dbReference type="CDD" id="cd00190">
    <property type="entry name" value="Tryp_SPc"/>
    <property type="match status" value="1"/>
</dbReference>
<keyword evidence="4" id="KW-0732">Signal</keyword>
<dbReference type="GO" id="GO:0016485">
    <property type="term" value="P:protein processing"/>
    <property type="evidence" value="ECO:0007669"/>
    <property type="project" value="UniProtKB-ARBA"/>
</dbReference>
<dbReference type="PROSITE" id="PS00134">
    <property type="entry name" value="TRYPSIN_HIS"/>
    <property type="match status" value="1"/>
</dbReference>
<dbReference type="InterPro" id="IPR022700">
    <property type="entry name" value="CLIP"/>
</dbReference>
<evidence type="ECO:0000259" key="10">
    <source>
        <dbReference type="PROSITE" id="PS50240"/>
    </source>
</evidence>
<gene>
    <name evidence="12" type="ORF">PPYR_03876</name>
    <name evidence="13" type="ORF">PPYR_03881</name>
</gene>
<evidence type="ECO:0000313" key="12">
    <source>
        <dbReference type="EMBL" id="KAB0801690.1"/>
    </source>
</evidence>
<reference evidence="12" key="2">
    <citation type="submission" date="2019-08" db="EMBL/GenBank/DDBJ databases">
        <authorList>
            <consortium name="Photinus pyralis genome working group"/>
            <person name="Fallon T.R."/>
            <person name="Sander Lower S.E."/>
            <person name="Weng J.-K."/>
        </authorList>
    </citation>
    <scope>NUCLEOTIDE SEQUENCE</scope>
    <source>
        <strain evidence="12">1611_PpyrPB1</strain>
        <tissue evidence="12">Whole body</tissue>
    </source>
</reference>
<keyword evidence="2" id="KW-0964">Secreted</keyword>
<dbReference type="InterPro" id="IPR018114">
    <property type="entry name" value="TRYPSIN_HIS"/>
</dbReference>
<accession>A0A5N4AWS7</accession>
<dbReference type="Pfam" id="PF00089">
    <property type="entry name" value="Trypsin"/>
    <property type="match status" value="1"/>
</dbReference>
<dbReference type="PROSITE" id="PS51888">
    <property type="entry name" value="CLIP"/>
    <property type="match status" value="1"/>
</dbReference>
<evidence type="ECO:0000259" key="11">
    <source>
        <dbReference type="PROSITE" id="PS51888"/>
    </source>
</evidence>
<dbReference type="PANTHER" id="PTHR24258:SF136">
    <property type="entry name" value="GH06673P-RELATED"/>
    <property type="match status" value="1"/>
</dbReference>
<name>A0A5N4AWS7_PHOPY</name>
<evidence type="ECO:0000256" key="3">
    <source>
        <dbReference type="ARBA" id="ARBA00022670"/>
    </source>
</evidence>
<reference evidence="12 14" key="1">
    <citation type="journal article" date="2018" name="Elife">
        <title>Firefly genomes illuminate parallel origins of bioluminescence in beetles.</title>
        <authorList>
            <person name="Fallon T.R."/>
            <person name="Lower S.E."/>
            <person name="Chang C.H."/>
            <person name="Bessho-Uehara M."/>
            <person name="Martin G.J."/>
            <person name="Bewick A.J."/>
            <person name="Behringer M."/>
            <person name="Debat H.J."/>
            <person name="Wong I."/>
            <person name="Day J.C."/>
            <person name="Suvorov A."/>
            <person name="Silva C.J."/>
            <person name="Stanger-Hall K.F."/>
            <person name="Hall D.W."/>
            <person name="Schmitz R.J."/>
            <person name="Nelson D.R."/>
            <person name="Lewis S.M."/>
            <person name="Shigenobu S."/>
            <person name="Bybee S.M."/>
            <person name="Larracuente A.M."/>
            <person name="Oba Y."/>
            <person name="Weng J.K."/>
        </authorList>
    </citation>
    <scope>NUCLEOTIDE SEQUENCE [LARGE SCALE GENOMIC DNA]</scope>
    <source>
        <strain evidence="12">1611_PpyrPB1</strain>
        <tissue evidence="12">Whole body</tissue>
    </source>
</reference>
<dbReference type="InterPro" id="IPR043504">
    <property type="entry name" value="Peptidase_S1_PA_chymotrypsin"/>
</dbReference>
<proteinExistence type="inferred from homology"/>
<comment type="similarity">
    <text evidence="8">Belongs to the peptidase S1 family. CLIP subfamily.</text>
</comment>
<dbReference type="PROSITE" id="PS50240">
    <property type="entry name" value="TRYPSIN_DOM"/>
    <property type="match status" value="1"/>
</dbReference>
<dbReference type="InterPro" id="IPR009003">
    <property type="entry name" value="Peptidase_S1_PA"/>
</dbReference>
<evidence type="ECO:0000256" key="7">
    <source>
        <dbReference type="ARBA" id="ARBA00023157"/>
    </source>
</evidence>
<evidence type="ECO:0000256" key="1">
    <source>
        <dbReference type="ARBA" id="ARBA00004613"/>
    </source>
</evidence>
<comment type="subcellular location">
    <subcellularLocation>
        <location evidence="1">Secreted</location>
    </subcellularLocation>
</comment>
<dbReference type="InParanoid" id="A0A5N4AWS7"/>
<protein>
    <recommendedName>
        <fullName evidence="15">Peptidase S1 domain-containing protein</fullName>
    </recommendedName>
</protein>
<dbReference type="EMBL" id="VVIM01000002">
    <property type="protein sequence ID" value="KAB0801690.1"/>
    <property type="molecule type" value="Genomic_DNA"/>
</dbReference>
<dbReference type="InterPro" id="IPR001254">
    <property type="entry name" value="Trypsin_dom"/>
</dbReference>
<feature type="domain" description="Peptidase S1" evidence="10">
    <location>
        <begin position="126"/>
        <end position="375"/>
    </location>
</feature>
<dbReference type="SUPFAM" id="SSF50494">
    <property type="entry name" value="Trypsin-like serine proteases"/>
    <property type="match status" value="1"/>
</dbReference>
<keyword evidence="3 9" id="KW-0645">Protease</keyword>
<keyword evidence="7" id="KW-1015">Disulfide bond</keyword>
<evidence type="ECO:0008006" key="15">
    <source>
        <dbReference type="Google" id="ProtNLM"/>
    </source>
</evidence>
<dbReference type="SMART" id="SM00020">
    <property type="entry name" value="Tryp_SPc"/>
    <property type="match status" value="1"/>
</dbReference>
<organism evidence="12 14">
    <name type="scientific">Photinus pyralis</name>
    <name type="common">Common eastern firefly</name>
    <name type="synonym">Lampyris pyralis</name>
    <dbReference type="NCBI Taxonomy" id="7054"/>
    <lineage>
        <taxon>Eukaryota</taxon>
        <taxon>Metazoa</taxon>
        <taxon>Ecdysozoa</taxon>
        <taxon>Arthropoda</taxon>
        <taxon>Hexapoda</taxon>
        <taxon>Insecta</taxon>
        <taxon>Pterygota</taxon>
        <taxon>Neoptera</taxon>
        <taxon>Endopterygota</taxon>
        <taxon>Coleoptera</taxon>
        <taxon>Polyphaga</taxon>
        <taxon>Elateriformia</taxon>
        <taxon>Elateroidea</taxon>
        <taxon>Lampyridae</taxon>
        <taxon>Lampyrinae</taxon>
        <taxon>Photinus</taxon>
    </lineage>
</organism>